<dbReference type="EMBL" id="JAEVHI010000001">
    <property type="protein sequence ID" value="KAG5304473.1"/>
    <property type="molecule type" value="Genomic_DNA"/>
</dbReference>
<sequence>MFMSWPKNMEESNGFSLSPDYSSQWQKALQFASSLSLAEKVYEARFCGLADRFLFSVSDK</sequence>
<name>A0A8H8D9D5_AJECA</name>
<reference evidence="1 2" key="1">
    <citation type="submission" date="2021-01" db="EMBL/GenBank/DDBJ databases">
        <title>Chromosome-level genome assembly of a human fungal pathogen reveals clustering of transcriptionally co-regulated genes.</title>
        <authorList>
            <person name="Voorhies M."/>
            <person name="Cohen S."/>
            <person name="Shea T.P."/>
            <person name="Petrus S."/>
            <person name="Munoz J.F."/>
            <person name="Poplawski S."/>
            <person name="Goldman W.E."/>
            <person name="Michael T."/>
            <person name="Cuomo C.A."/>
            <person name="Sil A."/>
            <person name="Beyhan S."/>
        </authorList>
    </citation>
    <scope>NUCLEOTIDE SEQUENCE [LARGE SCALE GENOMIC DNA]</scope>
    <source>
        <strain evidence="1 2">G184AR</strain>
    </source>
</reference>
<dbReference type="Proteomes" id="UP000670092">
    <property type="component" value="Unassembled WGS sequence"/>
</dbReference>
<comment type="caution">
    <text evidence="1">The sequence shown here is derived from an EMBL/GenBank/DDBJ whole genome shotgun (WGS) entry which is preliminary data.</text>
</comment>
<accession>A0A8H8D9D5</accession>
<evidence type="ECO:0000313" key="2">
    <source>
        <dbReference type="Proteomes" id="UP000670092"/>
    </source>
</evidence>
<dbReference type="VEuPathDB" id="FungiDB:I7I52_02811"/>
<organism evidence="1 2">
    <name type="scientific">Ajellomyces capsulatus</name>
    <name type="common">Darling's disease fungus</name>
    <name type="synonym">Histoplasma capsulatum</name>
    <dbReference type="NCBI Taxonomy" id="5037"/>
    <lineage>
        <taxon>Eukaryota</taxon>
        <taxon>Fungi</taxon>
        <taxon>Dikarya</taxon>
        <taxon>Ascomycota</taxon>
        <taxon>Pezizomycotina</taxon>
        <taxon>Eurotiomycetes</taxon>
        <taxon>Eurotiomycetidae</taxon>
        <taxon>Onygenales</taxon>
        <taxon>Ajellomycetaceae</taxon>
        <taxon>Histoplasma</taxon>
    </lineage>
</organism>
<protein>
    <submittedName>
        <fullName evidence="1">Uncharacterized protein</fullName>
    </submittedName>
</protein>
<dbReference type="AlphaFoldDB" id="A0A8H8D9D5"/>
<gene>
    <name evidence="1" type="ORF">I7I52_02811</name>
</gene>
<evidence type="ECO:0000313" key="1">
    <source>
        <dbReference type="EMBL" id="KAG5304473.1"/>
    </source>
</evidence>
<proteinExistence type="predicted"/>